<gene>
    <name evidence="1" type="ORF">AVDCRST_MAG79-2891</name>
</gene>
<dbReference type="EMBL" id="CADCWC010000456">
    <property type="protein sequence ID" value="CAA9553569.1"/>
    <property type="molecule type" value="Genomic_DNA"/>
</dbReference>
<name>A0A6J4UL32_9ACTN</name>
<evidence type="ECO:0000313" key="1">
    <source>
        <dbReference type="EMBL" id="CAA9553569.1"/>
    </source>
</evidence>
<protein>
    <submittedName>
        <fullName evidence="1">Uncharacterized protein</fullName>
    </submittedName>
</protein>
<organism evidence="1">
    <name type="scientific">uncultured Thermoleophilia bacterium</name>
    <dbReference type="NCBI Taxonomy" id="1497501"/>
    <lineage>
        <taxon>Bacteria</taxon>
        <taxon>Bacillati</taxon>
        <taxon>Actinomycetota</taxon>
        <taxon>Thermoleophilia</taxon>
        <taxon>environmental samples</taxon>
    </lineage>
</organism>
<accession>A0A6J4UL32</accession>
<dbReference type="AlphaFoldDB" id="A0A6J4UL32"/>
<reference evidence="1" key="1">
    <citation type="submission" date="2020-02" db="EMBL/GenBank/DDBJ databases">
        <authorList>
            <person name="Meier V. D."/>
        </authorList>
    </citation>
    <scope>NUCLEOTIDE SEQUENCE</scope>
    <source>
        <strain evidence="1">AVDCRST_MAG79</strain>
    </source>
</reference>
<sequence>MLSSDLAYQLWYEAETRQRRLETLYLPHRAAPVRRRRLPRFGRPVV</sequence>
<proteinExistence type="predicted"/>